<keyword evidence="2" id="KW-1185">Reference proteome</keyword>
<evidence type="ECO:0000313" key="2">
    <source>
        <dbReference type="Proteomes" id="UP000570166"/>
    </source>
</evidence>
<reference evidence="1 2" key="1">
    <citation type="submission" date="2020-07" db="EMBL/GenBank/DDBJ databases">
        <authorList>
            <person name="Sun Q."/>
        </authorList>
    </citation>
    <scope>NUCLEOTIDE SEQUENCE [LARGE SCALE GENOMIC DNA]</scope>
    <source>
        <strain evidence="1 2">CGMCC 1.13654</strain>
    </source>
</reference>
<proteinExistence type="predicted"/>
<dbReference type="Proteomes" id="UP000570166">
    <property type="component" value="Unassembled WGS sequence"/>
</dbReference>
<evidence type="ECO:0000313" key="1">
    <source>
        <dbReference type="EMBL" id="MBA2935665.1"/>
    </source>
</evidence>
<protein>
    <submittedName>
        <fullName evidence="1">Uncharacterized protein</fullName>
    </submittedName>
</protein>
<accession>A0A838LAD1</accession>
<name>A0A838LAD1_9SPHN</name>
<sequence>MKTPPTGPEILAGEGRITANAADGNSAEVKAQTNNVAGRMKASYD</sequence>
<organism evidence="1 2">
    <name type="scientific">Sphingomonas chungangi</name>
    <dbReference type="NCBI Taxonomy" id="2683589"/>
    <lineage>
        <taxon>Bacteria</taxon>
        <taxon>Pseudomonadati</taxon>
        <taxon>Pseudomonadota</taxon>
        <taxon>Alphaproteobacteria</taxon>
        <taxon>Sphingomonadales</taxon>
        <taxon>Sphingomonadaceae</taxon>
        <taxon>Sphingomonas</taxon>
    </lineage>
</organism>
<gene>
    <name evidence="1" type="ORF">HZF05_16395</name>
</gene>
<dbReference type="EMBL" id="JACEIB010000026">
    <property type="protein sequence ID" value="MBA2935665.1"/>
    <property type="molecule type" value="Genomic_DNA"/>
</dbReference>
<dbReference type="RefSeq" id="WP_160362877.1">
    <property type="nucleotide sequence ID" value="NZ_JACEIB010000026.1"/>
</dbReference>
<comment type="caution">
    <text evidence="1">The sequence shown here is derived from an EMBL/GenBank/DDBJ whole genome shotgun (WGS) entry which is preliminary data.</text>
</comment>
<dbReference type="AlphaFoldDB" id="A0A838LAD1"/>